<sequence>MKSKIYLILALSLSTFGLFSFTADDDSLKSFLEKIQTYFRANVQEKVYLHTDKPFYAVGDDIWFKAYVVNAENLTPTPNSNILYVDLIDGKNAIKKTIRLPLVAGFGWGNFELKDSLQEGNYRLRAYTTWMRNFDQDFFYDKTFKIGNAWTNQLITKANYSFTTDGAKENVSSTINFSNMDAFPYANKNVNYSVILNDKVIEKGKTKTNVKGDITFGFSNDKAFLGQDGIIEANIEVTEGTIITKTIPIKSTSNNVDVQFFPESGNLVSEVRTKIAFKAVGADGLGKKIEGYVKDNEGLKVAIITTKHLGMGFFNLMCSPNKTYEAVVKFEDGSEKTFKLPTAQTEGINLSVYNISNDSLSLKVANNKSFLDKNADKEYTVIAQNHGTVFYTAKSKIKSLAFAAKLDKSRFLPGINQITLFNENMLPVAERLVFIAPKDTLAVNIKSDKSTYTTRGKVNLNINALAPNGKPVIGSFSIAVTDNDKVKIDSDEEENIYTNLLLTSDIKGFVENPNYYLTNINEEKEIAADVLMLTQAWRRFNWKNLSTPTNYVFKPERTLSISGRITQGKDKPIEGGTVTIFSSGGKSFLLQAKTDALGEFKVDSLYFPDSTKFVIQARGSNGKKNVEIEVYNSTFPLVTKNINQPNLTVNINESMMAYLKNSKSQYEEWLRSGAVNRSILLGEVVVVEKKAVIESSSNLNGAGNADRVLTEKDLENSFSIEQALQGRVAGLTVINGIATIRNQQAQIIMDGIFVEPDFLNSIPIQDVESIEILKNIGYTAIYGSRGGGGVIIINTKRGKPGYVSNTWAPGILTHNPLGIFNPKEFYVPNYEDPKINTSTADLRTTIYWNPNIITDSLGNANVSFFNADNVGNYKVTLEGMDLNGHIAKKVINYKVTPRN</sequence>
<keyword evidence="1" id="KW-0732">Signal</keyword>
<proteinExistence type="predicted"/>
<evidence type="ECO:0000259" key="2">
    <source>
        <dbReference type="Pfam" id="PF07715"/>
    </source>
</evidence>
<comment type="caution">
    <text evidence="3">The sequence shown here is derived from an EMBL/GenBank/DDBJ whole genome shotgun (WGS) entry which is preliminary data.</text>
</comment>
<dbReference type="Gene3D" id="2.170.130.10">
    <property type="entry name" value="TonB-dependent receptor, plug domain"/>
    <property type="match status" value="1"/>
</dbReference>
<evidence type="ECO:0000313" key="4">
    <source>
        <dbReference type="Proteomes" id="UP001597546"/>
    </source>
</evidence>
<dbReference type="SUPFAM" id="SSF56935">
    <property type="entry name" value="Porins"/>
    <property type="match status" value="1"/>
</dbReference>
<keyword evidence="3" id="KW-0675">Receptor</keyword>
<reference evidence="4" key="1">
    <citation type="journal article" date="2019" name="Int. J. Syst. Evol. Microbiol.">
        <title>The Global Catalogue of Microorganisms (GCM) 10K type strain sequencing project: providing services to taxonomists for standard genome sequencing and annotation.</title>
        <authorList>
            <consortium name="The Broad Institute Genomics Platform"/>
            <consortium name="The Broad Institute Genome Sequencing Center for Infectious Disease"/>
            <person name="Wu L."/>
            <person name="Ma J."/>
        </authorList>
    </citation>
    <scope>NUCLEOTIDE SEQUENCE [LARGE SCALE GENOMIC DNA]</scope>
    <source>
        <strain evidence="4">KCTC 42456</strain>
    </source>
</reference>
<evidence type="ECO:0000256" key="1">
    <source>
        <dbReference type="SAM" id="SignalP"/>
    </source>
</evidence>
<accession>A0ABW5TVT0</accession>
<organism evidence="3 4">
    <name type="scientific">Pedobacter alpinus</name>
    <dbReference type="NCBI Taxonomy" id="1590643"/>
    <lineage>
        <taxon>Bacteria</taxon>
        <taxon>Pseudomonadati</taxon>
        <taxon>Bacteroidota</taxon>
        <taxon>Sphingobacteriia</taxon>
        <taxon>Sphingobacteriales</taxon>
        <taxon>Sphingobacteriaceae</taxon>
        <taxon>Pedobacter</taxon>
    </lineage>
</organism>
<dbReference type="Gene3D" id="2.60.40.1930">
    <property type="match status" value="1"/>
</dbReference>
<dbReference type="Proteomes" id="UP001597546">
    <property type="component" value="Unassembled WGS sequence"/>
</dbReference>
<dbReference type="EMBL" id="JBHULV010000050">
    <property type="protein sequence ID" value="MFD2732974.1"/>
    <property type="molecule type" value="Genomic_DNA"/>
</dbReference>
<dbReference type="RefSeq" id="WP_379048030.1">
    <property type="nucleotide sequence ID" value="NZ_JBHSKW010000069.1"/>
</dbReference>
<protein>
    <submittedName>
        <fullName evidence="3">TonB-dependent receptor plug domain-containing protein</fullName>
    </submittedName>
</protein>
<feature type="chain" id="PRO_5047148633" evidence="1">
    <location>
        <begin position="23"/>
        <end position="899"/>
    </location>
</feature>
<feature type="domain" description="TonB-dependent receptor plug" evidence="2">
    <location>
        <begin position="708"/>
        <end position="790"/>
    </location>
</feature>
<dbReference type="InterPro" id="IPR037066">
    <property type="entry name" value="Plug_dom_sf"/>
</dbReference>
<name>A0ABW5TVT0_9SPHI</name>
<keyword evidence="4" id="KW-1185">Reference proteome</keyword>
<feature type="signal peptide" evidence="1">
    <location>
        <begin position="1"/>
        <end position="22"/>
    </location>
</feature>
<gene>
    <name evidence="3" type="ORF">ACFSSE_14785</name>
</gene>
<dbReference type="Pfam" id="PF07715">
    <property type="entry name" value="Plug"/>
    <property type="match status" value="1"/>
</dbReference>
<evidence type="ECO:0000313" key="3">
    <source>
        <dbReference type="EMBL" id="MFD2732974.1"/>
    </source>
</evidence>
<dbReference type="InterPro" id="IPR012910">
    <property type="entry name" value="Plug_dom"/>
</dbReference>